<proteinExistence type="predicted"/>
<dbReference type="InterPro" id="IPR010982">
    <property type="entry name" value="Lambda_DNA-bd_dom_sf"/>
</dbReference>
<dbReference type="InterPro" id="IPR001387">
    <property type="entry name" value="Cro/C1-type_HTH"/>
</dbReference>
<evidence type="ECO:0000313" key="2">
    <source>
        <dbReference type="EMBL" id="OGI41840.1"/>
    </source>
</evidence>
<comment type="caution">
    <text evidence="2">The sequence shown here is derived from an EMBL/GenBank/DDBJ whole genome shotgun (WGS) entry which is preliminary data.</text>
</comment>
<evidence type="ECO:0000313" key="3">
    <source>
        <dbReference type="Proteomes" id="UP000177925"/>
    </source>
</evidence>
<dbReference type="Pfam" id="PF13744">
    <property type="entry name" value="HTH_37"/>
    <property type="match status" value="1"/>
</dbReference>
<name>A0A1F6T9P3_9PROT</name>
<dbReference type="PROSITE" id="PS50943">
    <property type="entry name" value="HTH_CROC1"/>
    <property type="match status" value="1"/>
</dbReference>
<dbReference type="AlphaFoldDB" id="A0A1F6T9P3"/>
<protein>
    <submittedName>
        <fullName evidence="2">XRE family transcriptional regulator</fullName>
    </submittedName>
</protein>
<dbReference type="GO" id="GO:0003677">
    <property type="term" value="F:DNA binding"/>
    <property type="evidence" value="ECO:0007669"/>
    <property type="project" value="InterPro"/>
</dbReference>
<dbReference type="Proteomes" id="UP000177925">
    <property type="component" value="Unassembled WGS sequence"/>
</dbReference>
<dbReference type="SMART" id="SM00530">
    <property type="entry name" value="HTH_XRE"/>
    <property type="match status" value="1"/>
</dbReference>
<accession>A0A1F6T9P3</accession>
<reference evidence="2 3" key="1">
    <citation type="journal article" date="2016" name="Nat. Commun.">
        <title>Thousands of microbial genomes shed light on interconnected biogeochemical processes in an aquifer system.</title>
        <authorList>
            <person name="Anantharaman K."/>
            <person name="Brown C.T."/>
            <person name="Hug L.A."/>
            <person name="Sharon I."/>
            <person name="Castelle C.J."/>
            <person name="Probst A.J."/>
            <person name="Thomas B.C."/>
            <person name="Singh A."/>
            <person name="Wilkins M.J."/>
            <person name="Karaoz U."/>
            <person name="Brodie E.L."/>
            <person name="Williams K.H."/>
            <person name="Hubbard S.S."/>
            <person name="Banfield J.F."/>
        </authorList>
    </citation>
    <scope>NUCLEOTIDE SEQUENCE [LARGE SCALE GENOMIC DNA]</scope>
</reference>
<gene>
    <name evidence="2" type="ORF">A2150_00555</name>
</gene>
<sequence length="109" mass="12115">MKKKIAVTRGSTNVFADLEYANSEEMLAKAQLVSRISDLIQQRRLTQRETATLLGVGQPNVSRLLRGQLGGFSYERLLKFLNALGCDVEIVVKRPGRARRDAQITVKAA</sequence>
<organism evidence="2 3">
    <name type="scientific">Candidatus Muproteobacteria bacterium RBG_16_64_11</name>
    <dbReference type="NCBI Taxonomy" id="1817758"/>
    <lineage>
        <taxon>Bacteria</taxon>
        <taxon>Pseudomonadati</taxon>
        <taxon>Pseudomonadota</taxon>
        <taxon>Candidatus Muproteobacteria</taxon>
    </lineage>
</organism>
<dbReference type="EMBL" id="MFSS01000115">
    <property type="protein sequence ID" value="OGI41840.1"/>
    <property type="molecule type" value="Genomic_DNA"/>
</dbReference>
<dbReference type="SUPFAM" id="SSF47413">
    <property type="entry name" value="lambda repressor-like DNA-binding domains"/>
    <property type="match status" value="1"/>
</dbReference>
<dbReference type="STRING" id="1817758.A2150_00555"/>
<feature type="domain" description="HTH cro/C1-type" evidence="1">
    <location>
        <begin position="36"/>
        <end position="91"/>
    </location>
</feature>
<dbReference type="Gene3D" id="1.10.260.40">
    <property type="entry name" value="lambda repressor-like DNA-binding domains"/>
    <property type="match status" value="1"/>
</dbReference>
<dbReference type="InterPro" id="IPR039554">
    <property type="entry name" value="HigA2-like_HTH"/>
</dbReference>
<dbReference type="CDD" id="cd00093">
    <property type="entry name" value="HTH_XRE"/>
    <property type="match status" value="1"/>
</dbReference>
<evidence type="ECO:0000259" key="1">
    <source>
        <dbReference type="PROSITE" id="PS50943"/>
    </source>
</evidence>